<evidence type="ECO:0000256" key="5">
    <source>
        <dbReference type="ARBA" id="ARBA00022679"/>
    </source>
</evidence>
<evidence type="ECO:0000256" key="3">
    <source>
        <dbReference type="ARBA" id="ARBA00022527"/>
    </source>
</evidence>
<dbReference type="SMART" id="SM00220">
    <property type="entry name" value="S_TKc"/>
    <property type="match status" value="1"/>
</dbReference>
<sequence length="391" mass="43877">MGENQSQPAQMGGPNIQELATMIKKTPIQSDYKLTKDVLGMGINGKVVRCESRHTGQSYALKVLADSAKARREMELHWHGSKCRNIVKIIDVHENTFAGRKCLLVIMEIMTGGELFNRIQERADTPFTEREAAAIVRQIAEAIAYLHGMNIAHRDLKPENLLYTDKGKHATLKLTDFGFAKETQNFNSLQTPCYTPYYVAPEVLGPEHYDKSCDMWSLGVITYILLCGYPPFYSAHGAPISPGMKKRIRTGQYDFPEQDWRNISKPAKDLIKGLLKTNPSERFTILEVMHSKWVAEHTMVPATPLIAPKILKEEAEQWPEVQEELTSALNTMRVDYDTIPIKDLSNSSNRLLKKRQMRKKMQGGVGPAGSLIEADEDSEANDAAKTGATVQ</sequence>
<dbReference type="InterPro" id="IPR017441">
    <property type="entry name" value="Protein_kinase_ATP_BS"/>
</dbReference>
<dbReference type="InterPro" id="IPR000719">
    <property type="entry name" value="Prot_kinase_dom"/>
</dbReference>
<dbReference type="Proteomes" id="UP000695022">
    <property type="component" value="Unplaced"/>
</dbReference>
<dbReference type="InterPro" id="IPR027442">
    <property type="entry name" value="MAPKAPK_C"/>
</dbReference>
<evidence type="ECO:0000256" key="6">
    <source>
        <dbReference type="ARBA" id="ARBA00022741"/>
    </source>
</evidence>
<evidence type="ECO:0000256" key="9">
    <source>
        <dbReference type="ARBA" id="ARBA00047899"/>
    </source>
</evidence>
<keyword evidence="15" id="KW-1185">Reference proteome</keyword>
<dbReference type="PROSITE" id="PS50011">
    <property type="entry name" value="PROTEIN_KINASE_DOM"/>
    <property type="match status" value="1"/>
</dbReference>
<evidence type="ECO:0000313" key="16">
    <source>
        <dbReference type="RefSeq" id="XP_014669540.1"/>
    </source>
</evidence>
<keyword evidence="7" id="KW-0418">Kinase</keyword>
<keyword evidence="4" id="KW-0597">Phosphoprotein</keyword>
<comment type="catalytic activity">
    <reaction evidence="10">
        <text>L-seryl-[protein] + ATP = O-phospho-L-seryl-[protein] + ADP + H(+)</text>
        <dbReference type="Rhea" id="RHEA:17989"/>
        <dbReference type="Rhea" id="RHEA-COMP:9863"/>
        <dbReference type="Rhea" id="RHEA-COMP:11604"/>
        <dbReference type="ChEBI" id="CHEBI:15378"/>
        <dbReference type="ChEBI" id="CHEBI:29999"/>
        <dbReference type="ChEBI" id="CHEBI:30616"/>
        <dbReference type="ChEBI" id="CHEBI:83421"/>
        <dbReference type="ChEBI" id="CHEBI:456216"/>
        <dbReference type="EC" id="2.7.11.1"/>
    </reaction>
</comment>
<evidence type="ECO:0000256" key="1">
    <source>
        <dbReference type="ARBA" id="ARBA00006692"/>
    </source>
</evidence>
<evidence type="ECO:0000256" key="7">
    <source>
        <dbReference type="ARBA" id="ARBA00022777"/>
    </source>
</evidence>
<proteinExistence type="inferred from homology"/>
<dbReference type="Gene3D" id="1.10.510.10">
    <property type="entry name" value="Transferase(Phosphotransferase) domain 1"/>
    <property type="match status" value="1"/>
</dbReference>
<evidence type="ECO:0000256" key="12">
    <source>
        <dbReference type="RuleBase" id="RU000304"/>
    </source>
</evidence>
<keyword evidence="5" id="KW-0808">Transferase</keyword>
<dbReference type="RefSeq" id="XP_014669540.1">
    <property type="nucleotide sequence ID" value="XM_014814054.1"/>
</dbReference>
<dbReference type="Gene3D" id="3.30.200.20">
    <property type="entry name" value="Phosphorylase Kinase, domain 1"/>
    <property type="match status" value="1"/>
</dbReference>
<evidence type="ECO:0000256" key="2">
    <source>
        <dbReference type="ARBA" id="ARBA00012513"/>
    </source>
</evidence>
<dbReference type="CDD" id="cd14089">
    <property type="entry name" value="STKc_MAPKAPK"/>
    <property type="match status" value="1"/>
</dbReference>
<evidence type="ECO:0000256" key="13">
    <source>
        <dbReference type="SAM" id="MobiDB-lite"/>
    </source>
</evidence>
<gene>
    <name evidence="16" type="primary">LOC106810631</name>
</gene>
<evidence type="ECO:0000259" key="14">
    <source>
        <dbReference type="PROSITE" id="PS50011"/>
    </source>
</evidence>
<feature type="binding site" evidence="11">
    <location>
        <position position="62"/>
    </location>
    <ligand>
        <name>ATP</name>
        <dbReference type="ChEBI" id="CHEBI:30616"/>
    </ligand>
</feature>
<evidence type="ECO:0000256" key="11">
    <source>
        <dbReference type="PROSITE-ProRule" id="PRU10141"/>
    </source>
</evidence>
<dbReference type="SUPFAM" id="SSF56112">
    <property type="entry name" value="Protein kinase-like (PK-like)"/>
    <property type="match status" value="1"/>
</dbReference>
<reference evidence="16" key="1">
    <citation type="submission" date="2025-08" db="UniProtKB">
        <authorList>
            <consortium name="RefSeq"/>
        </authorList>
    </citation>
    <scope>IDENTIFICATION</scope>
</reference>
<protein>
    <recommendedName>
        <fullName evidence="2">non-specific serine/threonine protein kinase</fullName>
        <ecNumber evidence="2">2.7.11.1</ecNumber>
    </recommendedName>
</protein>
<dbReference type="PANTHER" id="PTHR24347">
    <property type="entry name" value="SERINE/THREONINE-PROTEIN KINASE"/>
    <property type="match status" value="1"/>
</dbReference>
<dbReference type="PROSITE" id="PS00107">
    <property type="entry name" value="PROTEIN_KINASE_ATP"/>
    <property type="match status" value="1"/>
</dbReference>
<dbReference type="InterPro" id="IPR011009">
    <property type="entry name" value="Kinase-like_dom_sf"/>
</dbReference>
<organism evidence="15 16">
    <name type="scientific">Priapulus caudatus</name>
    <name type="common">Priapulid worm</name>
    <dbReference type="NCBI Taxonomy" id="37621"/>
    <lineage>
        <taxon>Eukaryota</taxon>
        <taxon>Metazoa</taxon>
        <taxon>Ecdysozoa</taxon>
        <taxon>Scalidophora</taxon>
        <taxon>Priapulida</taxon>
        <taxon>Priapulimorpha</taxon>
        <taxon>Priapulimorphida</taxon>
        <taxon>Priapulidae</taxon>
        <taxon>Priapulus</taxon>
    </lineage>
</organism>
<evidence type="ECO:0000256" key="4">
    <source>
        <dbReference type="ARBA" id="ARBA00022553"/>
    </source>
</evidence>
<name>A0ABM1EBG9_PRICU</name>
<feature type="region of interest" description="Disordered" evidence="13">
    <location>
        <begin position="353"/>
        <end position="391"/>
    </location>
</feature>
<comment type="catalytic activity">
    <reaction evidence="9">
        <text>L-threonyl-[protein] + ATP = O-phospho-L-threonyl-[protein] + ADP + H(+)</text>
        <dbReference type="Rhea" id="RHEA:46608"/>
        <dbReference type="Rhea" id="RHEA-COMP:11060"/>
        <dbReference type="Rhea" id="RHEA-COMP:11605"/>
        <dbReference type="ChEBI" id="CHEBI:15378"/>
        <dbReference type="ChEBI" id="CHEBI:30013"/>
        <dbReference type="ChEBI" id="CHEBI:30616"/>
        <dbReference type="ChEBI" id="CHEBI:61977"/>
        <dbReference type="ChEBI" id="CHEBI:456216"/>
        <dbReference type="EC" id="2.7.11.1"/>
    </reaction>
</comment>
<feature type="domain" description="Protein kinase" evidence="14">
    <location>
        <begin position="33"/>
        <end position="294"/>
    </location>
</feature>
<dbReference type="PROSITE" id="PS00108">
    <property type="entry name" value="PROTEIN_KINASE_ST"/>
    <property type="match status" value="1"/>
</dbReference>
<keyword evidence="8 11" id="KW-0067">ATP-binding</keyword>
<dbReference type="EC" id="2.7.11.1" evidence="2"/>
<keyword evidence="6 11" id="KW-0547">Nucleotide-binding</keyword>
<dbReference type="Gene3D" id="4.10.1170.10">
    <property type="entry name" value="MAP kinase activated protein kinase 2"/>
    <property type="match status" value="1"/>
</dbReference>
<dbReference type="InterPro" id="IPR008271">
    <property type="entry name" value="Ser/Thr_kinase_AS"/>
</dbReference>
<evidence type="ECO:0000256" key="10">
    <source>
        <dbReference type="ARBA" id="ARBA00048679"/>
    </source>
</evidence>
<evidence type="ECO:0000313" key="15">
    <source>
        <dbReference type="Proteomes" id="UP000695022"/>
    </source>
</evidence>
<keyword evidence="3 12" id="KW-0723">Serine/threonine-protein kinase</keyword>
<accession>A0ABM1EBG9</accession>
<dbReference type="Pfam" id="PF00069">
    <property type="entry name" value="Pkinase"/>
    <property type="match status" value="1"/>
</dbReference>
<evidence type="ECO:0000256" key="8">
    <source>
        <dbReference type="ARBA" id="ARBA00022840"/>
    </source>
</evidence>
<dbReference type="GeneID" id="106810631"/>
<comment type="similarity">
    <text evidence="1">Belongs to the protein kinase superfamily. CAMK Ser/Thr protein kinase family.</text>
</comment>